<sequence>MNTRSESASNTARRGHLVGAHRALSLYPADDSCLSVLSGRAWVTLNLPHVPQGLGDHVLQAGDTLHVPAGAHLVMEPWASGEAVRFDWCVLPVAVPAPGRFQREVGAPTRELAQALGQVVLAFGRLARGVLGYGEFLVAGRGRVLSRFESNPP</sequence>
<organism evidence="1 2">
    <name type="scientific">Hydrogenophaga crocea</name>
    <dbReference type="NCBI Taxonomy" id="2716225"/>
    <lineage>
        <taxon>Bacteria</taxon>
        <taxon>Pseudomonadati</taxon>
        <taxon>Pseudomonadota</taxon>
        <taxon>Betaproteobacteria</taxon>
        <taxon>Burkholderiales</taxon>
        <taxon>Comamonadaceae</taxon>
        <taxon>Hydrogenophaga</taxon>
    </lineage>
</organism>
<dbReference type="Proteomes" id="UP000503162">
    <property type="component" value="Chromosome"/>
</dbReference>
<dbReference type="SUPFAM" id="SSF51182">
    <property type="entry name" value="RmlC-like cupins"/>
    <property type="match status" value="1"/>
</dbReference>
<dbReference type="AlphaFoldDB" id="A0A6G8IM03"/>
<name>A0A6G8IM03_9BURK</name>
<evidence type="ECO:0000313" key="2">
    <source>
        <dbReference type="Proteomes" id="UP000503162"/>
    </source>
</evidence>
<dbReference type="InterPro" id="IPR011051">
    <property type="entry name" value="RmlC_Cupin_sf"/>
</dbReference>
<dbReference type="InterPro" id="IPR021317">
    <property type="entry name" value="DUF2917"/>
</dbReference>
<protein>
    <submittedName>
        <fullName evidence="1">DUF2917 domain-containing protein</fullName>
    </submittedName>
</protein>
<gene>
    <name evidence="1" type="ORF">G9Q37_19625</name>
</gene>
<dbReference type="Pfam" id="PF11142">
    <property type="entry name" value="DUF2917"/>
    <property type="match status" value="1"/>
</dbReference>
<keyword evidence="2" id="KW-1185">Reference proteome</keyword>
<reference evidence="1 2" key="1">
    <citation type="submission" date="2020-03" db="EMBL/GenBank/DDBJ databases">
        <title>Hydrogenophaga sp. nov. isolated from cyanobacterial mat.</title>
        <authorList>
            <person name="Thorat V."/>
            <person name="Kirdat K."/>
            <person name="Tiwarekar B."/>
            <person name="Costa E.D."/>
            <person name="Yadav A."/>
        </authorList>
    </citation>
    <scope>NUCLEOTIDE SEQUENCE [LARGE SCALE GENOMIC DNA]</scope>
    <source>
        <strain evidence="1 2">BA0156</strain>
    </source>
</reference>
<dbReference type="EMBL" id="CP049989">
    <property type="protein sequence ID" value="QIM54204.1"/>
    <property type="molecule type" value="Genomic_DNA"/>
</dbReference>
<accession>A0A6G8IM03</accession>
<dbReference type="KEGG" id="hcz:G9Q37_19625"/>
<proteinExistence type="predicted"/>
<evidence type="ECO:0000313" key="1">
    <source>
        <dbReference type="EMBL" id="QIM54204.1"/>
    </source>
</evidence>
<dbReference type="RefSeq" id="WP_166229949.1">
    <property type="nucleotide sequence ID" value="NZ_CP049989.1"/>
</dbReference>